<evidence type="ECO:0000256" key="7">
    <source>
        <dbReference type="ARBA" id="ARBA00023239"/>
    </source>
</evidence>
<dbReference type="NCBIfam" id="NF000582">
    <property type="entry name" value="PRK00006.1"/>
    <property type="match status" value="1"/>
</dbReference>
<dbReference type="InterPro" id="IPR013114">
    <property type="entry name" value="FabA_FabZ"/>
</dbReference>
<keyword evidence="11" id="KW-1185">Reference proteome</keyword>
<dbReference type="InterPro" id="IPR029069">
    <property type="entry name" value="HotDog_dom_sf"/>
</dbReference>
<dbReference type="eggNOG" id="COG0764">
    <property type="taxonomic scope" value="Bacteria"/>
</dbReference>
<proteinExistence type="inferred from homology"/>
<dbReference type="GO" id="GO:0006633">
    <property type="term" value="P:fatty acid biosynthetic process"/>
    <property type="evidence" value="ECO:0007669"/>
    <property type="project" value="UniProtKB-UniRule"/>
</dbReference>
<keyword evidence="5 9" id="KW-0441">Lipid A biosynthesis</keyword>
<dbReference type="Gene3D" id="3.10.129.10">
    <property type="entry name" value="Hotdog Thioesterase"/>
    <property type="match status" value="1"/>
</dbReference>
<dbReference type="Proteomes" id="UP000191135">
    <property type="component" value="Chromosome"/>
</dbReference>
<comment type="similarity">
    <text evidence="2 9">Belongs to the thioester dehydratase family. FabZ subfamily.</text>
</comment>
<keyword evidence="6 9" id="KW-0443">Lipid metabolism</keyword>
<evidence type="ECO:0000313" key="10">
    <source>
        <dbReference type="EMBL" id="AQZ52484.1"/>
    </source>
</evidence>
<dbReference type="CDD" id="cd01288">
    <property type="entry name" value="FabZ"/>
    <property type="match status" value="1"/>
</dbReference>
<dbReference type="GO" id="GO:0009245">
    <property type="term" value="P:lipid A biosynthetic process"/>
    <property type="evidence" value="ECO:0007669"/>
    <property type="project" value="UniProtKB-UniRule"/>
</dbReference>
<dbReference type="EMBL" id="CP020330">
    <property type="protein sequence ID" value="AQZ52484.1"/>
    <property type="molecule type" value="Genomic_DNA"/>
</dbReference>
<dbReference type="STRING" id="1122214.Mame_03172"/>
<dbReference type="Pfam" id="PF07977">
    <property type="entry name" value="FabA"/>
    <property type="match status" value="1"/>
</dbReference>
<name>A0A1U9Z499_9HYPH</name>
<dbReference type="PANTHER" id="PTHR30272">
    <property type="entry name" value="3-HYDROXYACYL-[ACYL-CARRIER-PROTEIN] DEHYDRATASE"/>
    <property type="match status" value="1"/>
</dbReference>
<evidence type="ECO:0000256" key="5">
    <source>
        <dbReference type="ARBA" id="ARBA00022556"/>
    </source>
</evidence>
<evidence type="ECO:0000256" key="8">
    <source>
        <dbReference type="ARBA" id="ARBA00025049"/>
    </source>
</evidence>
<gene>
    <name evidence="10" type="primary">fabZ_2</name>
    <name evidence="9" type="synonym">fabZ</name>
    <name evidence="10" type="ORF">Mame_03172</name>
</gene>
<dbReference type="SUPFAM" id="SSF54637">
    <property type="entry name" value="Thioesterase/thiol ester dehydrase-isomerase"/>
    <property type="match status" value="1"/>
</dbReference>
<evidence type="ECO:0000313" key="11">
    <source>
        <dbReference type="Proteomes" id="UP000191135"/>
    </source>
</evidence>
<evidence type="ECO:0000256" key="6">
    <source>
        <dbReference type="ARBA" id="ARBA00023098"/>
    </source>
</evidence>
<dbReference type="InterPro" id="IPR010084">
    <property type="entry name" value="FabZ"/>
</dbReference>
<evidence type="ECO:0000256" key="1">
    <source>
        <dbReference type="ARBA" id="ARBA00004496"/>
    </source>
</evidence>
<keyword evidence="7 9" id="KW-0456">Lyase</keyword>
<dbReference type="HAMAP" id="MF_00406">
    <property type="entry name" value="FabZ"/>
    <property type="match status" value="1"/>
</dbReference>
<evidence type="ECO:0000256" key="4">
    <source>
        <dbReference type="ARBA" id="ARBA00022516"/>
    </source>
</evidence>
<dbReference type="AlphaFoldDB" id="A0A1U9Z499"/>
<organism evidence="10 11">
    <name type="scientific">Martelella mediterranea DSM 17316</name>
    <dbReference type="NCBI Taxonomy" id="1122214"/>
    <lineage>
        <taxon>Bacteria</taxon>
        <taxon>Pseudomonadati</taxon>
        <taxon>Pseudomonadota</taxon>
        <taxon>Alphaproteobacteria</taxon>
        <taxon>Hyphomicrobiales</taxon>
        <taxon>Aurantimonadaceae</taxon>
        <taxon>Martelella</taxon>
    </lineage>
</organism>
<dbReference type="FunFam" id="3.10.129.10:FF:000001">
    <property type="entry name" value="3-hydroxyacyl-[acyl-carrier-protein] dehydratase FabZ"/>
    <property type="match status" value="1"/>
</dbReference>
<sequence>MNEAVTKTLEHMELLEIMKFLPHRYPFLLVDRIIEIEGDDSAVGVKNVTANEPHFTGHFPSMPIMPGVLIVEGMAQTAGAICARKANEVDNLVYFMTIDNARFRKPVVPGDQLRYKVVKHKQRRRVWKFHCEATVDGQLVAEADIGAMMVRKDEE</sequence>
<evidence type="ECO:0000256" key="3">
    <source>
        <dbReference type="ARBA" id="ARBA00022490"/>
    </source>
</evidence>
<dbReference type="GO" id="GO:0019171">
    <property type="term" value="F:(3R)-hydroxyacyl-[acyl-carrier-protein] dehydratase activity"/>
    <property type="evidence" value="ECO:0007669"/>
    <property type="project" value="UniProtKB-EC"/>
</dbReference>
<evidence type="ECO:0000256" key="9">
    <source>
        <dbReference type="HAMAP-Rule" id="MF_00406"/>
    </source>
</evidence>
<accession>A0A1U9Z499</accession>
<dbReference type="NCBIfam" id="TIGR01750">
    <property type="entry name" value="fabZ"/>
    <property type="match status" value="1"/>
</dbReference>
<keyword evidence="3 9" id="KW-0963">Cytoplasm</keyword>
<dbReference type="GO" id="GO:0016020">
    <property type="term" value="C:membrane"/>
    <property type="evidence" value="ECO:0007669"/>
    <property type="project" value="GOC"/>
</dbReference>
<comment type="catalytic activity">
    <reaction evidence="9">
        <text>a (3R)-hydroxyacyl-[ACP] = a (2E)-enoyl-[ACP] + H2O</text>
        <dbReference type="Rhea" id="RHEA:13097"/>
        <dbReference type="Rhea" id="RHEA-COMP:9925"/>
        <dbReference type="Rhea" id="RHEA-COMP:9945"/>
        <dbReference type="ChEBI" id="CHEBI:15377"/>
        <dbReference type="ChEBI" id="CHEBI:78784"/>
        <dbReference type="ChEBI" id="CHEBI:78827"/>
        <dbReference type="EC" id="4.2.1.59"/>
    </reaction>
</comment>
<evidence type="ECO:0000256" key="2">
    <source>
        <dbReference type="ARBA" id="ARBA00009174"/>
    </source>
</evidence>
<feature type="active site" evidence="9">
    <location>
        <position position="58"/>
    </location>
</feature>
<dbReference type="PANTHER" id="PTHR30272:SF1">
    <property type="entry name" value="3-HYDROXYACYL-[ACYL-CARRIER-PROTEIN] DEHYDRATASE"/>
    <property type="match status" value="1"/>
</dbReference>
<dbReference type="KEGG" id="mmed:Mame_03172"/>
<dbReference type="GO" id="GO:0005737">
    <property type="term" value="C:cytoplasm"/>
    <property type="evidence" value="ECO:0007669"/>
    <property type="project" value="UniProtKB-SubCell"/>
</dbReference>
<comment type="function">
    <text evidence="8 9">Involved in unsaturated fatty acids biosynthesis. Catalyzes the dehydration of short chain beta-hydroxyacyl-ACPs and long chain saturated and unsaturated beta-hydroxyacyl-ACPs.</text>
</comment>
<reference evidence="10 11" key="1">
    <citation type="submission" date="2017-03" db="EMBL/GenBank/DDBJ databases">
        <title>Foreign affairs: Plasmid Transfer between Roseobacters and Rhizobia.</title>
        <authorList>
            <person name="Bartling P."/>
            <person name="Bunk B."/>
            <person name="Overmann J."/>
            <person name="Brinkmann H."/>
            <person name="Petersen J."/>
        </authorList>
    </citation>
    <scope>NUCLEOTIDE SEQUENCE [LARGE SCALE GENOMIC DNA]</scope>
    <source>
        <strain evidence="10 11">MACL11</strain>
    </source>
</reference>
<keyword evidence="4 9" id="KW-0444">Lipid biosynthesis</keyword>
<comment type="subcellular location">
    <subcellularLocation>
        <location evidence="1 9">Cytoplasm</location>
    </subcellularLocation>
</comment>
<dbReference type="EC" id="4.2.1.59" evidence="9"/>
<protein>
    <recommendedName>
        <fullName evidence="9">3-hydroxyacyl-[acyl-carrier-protein] dehydratase FabZ</fullName>
        <ecNumber evidence="9">4.2.1.59</ecNumber>
    </recommendedName>
    <alternativeName>
        <fullName evidence="9">(3R)-hydroxymyristoyl-[acyl-carrier-protein] dehydratase</fullName>
        <shortName evidence="9">(3R)-hydroxymyristoyl-ACP dehydrase</shortName>
    </alternativeName>
    <alternativeName>
        <fullName evidence="9">Beta-hydroxyacyl-ACP dehydratase</fullName>
    </alternativeName>
</protein>